<evidence type="ECO:0000313" key="1">
    <source>
        <dbReference type="EMBL" id="GBP50169.1"/>
    </source>
</evidence>
<dbReference type="Proteomes" id="UP000299102">
    <property type="component" value="Unassembled WGS sequence"/>
</dbReference>
<organism evidence="1 2">
    <name type="scientific">Eumeta variegata</name>
    <name type="common">Bagworm moth</name>
    <name type="synonym">Eumeta japonica</name>
    <dbReference type="NCBI Taxonomy" id="151549"/>
    <lineage>
        <taxon>Eukaryota</taxon>
        <taxon>Metazoa</taxon>
        <taxon>Ecdysozoa</taxon>
        <taxon>Arthropoda</taxon>
        <taxon>Hexapoda</taxon>
        <taxon>Insecta</taxon>
        <taxon>Pterygota</taxon>
        <taxon>Neoptera</taxon>
        <taxon>Endopterygota</taxon>
        <taxon>Lepidoptera</taxon>
        <taxon>Glossata</taxon>
        <taxon>Ditrysia</taxon>
        <taxon>Tineoidea</taxon>
        <taxon>Psychidae</taxon>
        <taxon>Oiketicinae</taxon>
        <taxon>Eumeta</taxon>
    </lineage>
</organism>
<keyword evidence="2" id="KW-1185">Reference proteome</keyword>
<dbReference type="AlphaFoldDB" id="A0A4C1WIJ7"/>
<sequence>MFKGFKDVVYGEVSFYMGVEGELTWAPHALWALQKSCFLCSDIPNRLPVKGGFQEKGLKAANALVALLGLRISMGVDERFSLW</sequence>
<accession>A0A4C1WIJ7</accession>
<proteinExistence type="predicted"/>
<reference evidence="1 2" key="1">
    <citation type="journal article" date="2019" name="Commun. Biol.">
        <title>The bagworm genome reveals a unique fibroin gene that provides high tensile strength.</title>
        <authorList>
            <person name="Kono N."/>
            <person name="Nakamura H."/>
            <person name="Ohtoshi R."/>
            <person name="Tomita M."/>
            <person name="Numata K."/>
            <person name="Arakawa K."/>
        </authorList>
    </citation>
    <scope>NUCLEOTIDE SEQUENCE [LARGE SCALE GENOMIC DNA]</scope>
</reference>
<protein>
    <submittedName>
        <fullName evidence="1">Uncharacterized protein</fullName>
    </submittedName>
</protein>
<name>A0A4C1WIJ7_EUMVA</name>
<evidence type="ECO:0000313" key="2">
    <source>
        <dbReference type="Proteomes" id="UP000299102"/>
    </source>
</evidence>
<dbReference type="EMBL" id="BGZK01000559">
    <property type="protein sequence ID" value="GBP50169.1"/>
    <property type="molecule type" value="Genomic_DNA"/>
</dbReference>
<comment type="caution">
    <text evidence="1">The sequence shown here is derived from an EMBL/GenBank/DDBJ whole genome shotgun (WGS) entry which is preliminary data.</text>
</comment>
<gene>
    <name evidence="1" type="ORF">EVAR_42850_1</name>
</gene>